<dbReference type="AlphaFoldDB" id="A0A2P6NGF8"/>
<evidence type="ECO:0000313" key="11">
    <source>
        <dbReference type="EMBL" id="PRP83035.1"/>
    </source>
</evidence>
<keyword evidence="3" id="KW-0479">Metal-binding</keyword>
<organism evidence="11 12">
    <name type="scientific">Planoprotostelium fungivorum</name>
    <dbReference type="NCBI Taxonomy" id="1890364"/>
    <lineage>
        <taxon>Eukaryota</taxon>
        <taxon>Amoebozoa</taxon>
        <taxon>Evosea</taxon>
        <taxon>Variosea</taxon>
        <taxon>Cavosteliida</taxon>
        <taxon>Cavosteliaceae</taxon>
        <taxon>Planoprotostelium</taxon>
    </lineage>
</organism>
<feature type="domain" description="FHA" evidence="9">
    <location>
        <begin position="53"/>
        <end position="104"/>
    </location>
</feature>
<dbReference type="SUPFAM" id="SSF49879">
    <property type="entry name" value="SMAD/FHA domain"/>
    <property type="match status" value="1"/>
</dbReference>
<dbReference type="InterPro" id="IPR008984">
    <property type="entry name" value="SMAD_FHA_dom_sf"/>
</dbReference>
<evidence type="ECO:0000256" key="2">
    <source>
        <dbReference type="ARBA" id="ARBA00017908"/>
    </source>
</evidence>
<evidence type="ECO:0000259" key="10">
    <source>
        <dbReference type="PROSITE" id="PS50089"/>
    </source>
</evidence>
<protein>
    <recommendedName>
        <fullName evidence="2">E3 ubiquitin-protein ligase CHFR</fullName>
    </recommendedName>
</protein>
<comment type="caution">
    <text evidence="11">The sequence shown here is derived from an EMBL/GenBank/DDBJ whole genome shotgun (WGS) entry which is preliminary data.</text>
</comment>
<reference evidence="11 12" key="1">
    <citation type="journal article" date="2018" name="Genome Biol. Evol.">
        <title>Multiple Roots of Fruiting Body Formation in Amoebozoa.</title>
        <authorList>
            <person name="Hillmann F."/>
            <person name="Forbes G."/>
            <person name="Novohradska S."/>
            <person name="Ferling I."/>
            <person name="Riege K."/>
            <person name="Groth M."/>
            <person name="Westermann M."/>
            <person name="Marz M."/>
            <person name="Spaller T."/>
            <person name="Winckler T."/>
            <person name="Schaap P."/>
            <person name="Glockner G."/>
        </authorList>
    </citation>
    <scope>NUCLEOTIDE SEQUENCE [LARGE SCALE GENOMIC DNA]</scope>
    <source>
        <strain evidence="11 12">Jena</strain>
    </source>
</reference>
<evidence type="ECO:0000256" key="4">
    <source>
        <dbReference type="ARBA" id="ARBA00022771"/>
    </source>
</evidence>
<dbReference type="InterPro" id="IPR017907">
    <property type="entry name" value="Znf_RING_CS"/>
</dbReference>
<keyword evidence="7" id="KW-0175">Coiled coil</keyword>
<proteinExistence type="inferred from homology"/>
<dbReference type="EMBL" id="MDYQ01000091">
    <property type="protein sequence ID" value="PRP83035.1"/>
    <property type="molecule type" value="Genomic_DNA"/>
</dbReference>
<dbReference type="InterPro" id="IPR052256">
    <property type="entry name" value="E3_ubiquitin-ligase_CHFR"/>
</dbReference>
<dbReference type="STRING" id="1890364.A0A2P6NGF8"/>
<dbReference type="Gene3D" id="2.60.200.20">
    <property type="match status" value="1"/>
</dbReference>
<dbReference type="Pfam" id="PF00498">
    <property type="entry name" value="FHA"/>
    <property type="match status" value="1"/>
</dbReference>
<dbReference type="Pfam" id="PF13920">
    <property type="entry name" value="zf-C3HC4_3"/>
    <property type="match status" value="1"/>
</dbReference>
<sequence length="556" mass="62816">MSDQPPAPEKKSPESKTGSNYEDDGCPAHLIRIATVAPSGTMPDVVHLKSKEITIGRQESCNVMISRLHARMNVTIEQDGDGRYKWIIKDNNSVNGLFINDVKRPEAVLEDGDTITFGGGGNEAFGLHKQQPNSEFIYQIRYKKVNHLKRKQPEEDPAVVEAKRIKLAEEEAARAELQAKLQERLAEIEERERKIKEMEEKVLLQAHEHETFQGKMAELQEKLAKNEELVEGHTKSLAETQKQASDLAEKLAEKDKKLAEIKELTENEKKAMEEEFSCIVCQELIMTAMTLECSHSFCQQCLSSWMLTKKMCPYCRTVITKQPIRSRTVDNAIEKFTASLSDQDKIRWNERKKKQEAFDQEEVAVRKITDMINTAKAKQLKFFDITKQWTAEEKRVFAQGLVGYKGRARAVYCQSTGLTRQYIDAVNVIQMRQAAANAITSGDTTDIYNFTSIPWKICGHAILATLCSSFSNASQNVHPPSTSFLTPARTNLVESGNRPGNYCQPRPLYASFGFPFVAARRSLVKPTGVLQHLAVLRGRQHDRWGTISRGTANEHP</sequence>
<dbReference type="PROSITE" id="PS50006">
    <property type="entry name" value="FHA_DOMAIN"/>
    <property type="match status" value="1"/>
</dbReference>
<dbReference type="GO" id="GO:0005634">
    <property type="term" value="C:nucleus"/>
    <property type="evidence" value="ECO:0007669"/>
    <property type="project" value="TreeGrafter"/>
</dbReference>
<keyword evidence="12" id="KW-1185">Reference proteome</keyword>
<dbReference type="GO" id="GO:0006511">
    <property type="term" value="P:ubiquitin-dependent protein catabolic process"/>
    <property type="evidence" value="ECO:0007669"/>
    <property type="project" value="TreeGrafter"/>
</dbReference>
<keyword evidence="4 6" id="KW-0863">Zinc-finger</keyword>
<evidence type="ECO:0000256" key="3">
    <source>
        <dbReference type="ARBA" id="ARBA00022723"/>
    </source>
</evidence>
<dbReference type="InParanoid" id="A0A2P6NGF8"/>
<dbReference type="OrthoDB" id="5971507at2759"/>
<evidence type="ECO:0000313" key="12">
    <source>
        <dbReference type="Proteomes" id="UP000241769"/>
    </source>
</evidence>
<dbReference type="InterPro" id="IPR013083">
    <property type="entry name" value="Znf_RING/FYVE/PHD"/>
</dbReference>
<dbReference type="GO" id="GO:0004842">
    <property type="term" value="F:ubiquitin-protein transferase activity"/>
    <property type="evidence" value="ECO:0007669"/>
    <property type="project" value="TreeGrafter"/>
</dbReference>
<gene>
    <name evidence="11" type="ORF">PROFUN_09890</name>
</gene>
<evidence type="ECO:0000259" key="9">
    <source>
        <dbReference type="PROSITE" id="PS50006"/>
    </source>
</evidence>
<dbReference type="PANTHER" id="PTHR16079">
    <property type="entry name" value="UBIQUITIN LIGASE PROTEIN CHFR"/>
    <property type="match status" value="1"/>
</dbReference>
<dbReference type="SUPFAM" id="SSF57850">
    <property type="entry name" value="RING/U-box"/>
    <property type="match status" value="1"/>
</dbReference>
<evidence type="ECO:0000256" key="6">
    <source>
        <dbReference type="PROSITE-ProRule" id="PRU00175"/>
    </source>
</evidence>
<dbReference type="Proteomes" id="UP000241769">
    <property type="component" value="Unassembled WGS sequence"/>
</dbReference>
<dbReference type="InterPro" id="IPR000253">
    <property type="entry name" value="FHA_dom"/>
</dbReference>
<evidence type="ECO:0000256" key="8">
    <source>
        <dbReference type="SAM" id="MobiDB-lite"/>
    </source>
</evidence>
<dbReference type="PROSITE" id="PS50089">
    <property type="entry name" value="ZF_RING_2"/>
    <property type="match status" value="1"/>
</dbReference>
<feature type="region of interest" description="Disordered" evidence="8">
    <location>
        <begin position="1"/>
        <end position="24"/>
    </location>
</feature>
<evidence type="ECO:0000256" key="1">
    <source>
        <dbReference type="ARBA" id="ARBA00005797"/>
    </source>
</evidence>
<feature type="domain" description="RING-type" evidence="10">
    <location>
        <begin position="278"/>
        <end position="316"/>
    </location>
</feature>
<keyword evidence="5" id="KW-0862">Zinc</keyword>
<dbReference type="CDD" id="cd00060">
    <property type="entry name" value="FHA"/>
    <property type="match status" value="1"/>
</dbReference>
<dbReference type="PROSITE" id="PS00518">
    <property type="entry name" value="ZF_RING_1"/>
    <property type="match status" value="1"/>
</dbReference>
<dbReference type="Gene3D" id="3.30.40.10">
    <property type="entry name" value="Zinc/RING finger domain, C3HC4 (zinc finger)"/>
    <property type="match status" value="1"/>
</dbReference>
<dbReference type="GO" id="GO:0008270">
    <property type="term" value="F:zinc ion binding"/>
    <property type="evidence" value="ECO:0007669"/>
    <property type="project" value="UniProtKB-KW"/>
</dbReference>
<evidence type="ECO:0000256" key="7">
    <source>
        <dbReference type="SAM" id="Coils"/>
    </source>
</evidence>
<dbReference type="InterPro" id="IPR001841">
    <property type="entry name" value="Znf_RING"/>
</dbReference>
<dbReference type="SMART" id="SM00184">
    <property type="entry name" value="RING"/>
    <property type="match status" value="1"/>
</dbReference>
<dbReference type="GO" id="GO:0016567">
    <property type="term" value="P:protein ubiquitination"/>
    <property type="evidence" value="ECO:0007669"/>
    <property type="project" value="TreeGrafter"/>
</dbReference>
<name>A0A2P6NGF8_9EUKA</name>
<evidence type="ECO:0000256" key="5">
    <source>
        <dbReference type="ARBA" id="ARBA00022833"/>
    </source>
</evidence>
<feature type="coiled-coil region" evidence="7">
    <location>
        <begin position="160"/>
        <end position="275"/>
    </location>
</feature>
<dbReference type="PANTHER" id="PTHR16079:SF4">
    <property type="entry name" value="E3 UBIQUITIN-PROTEIN LIGASE CHFR"/>
    <property type="match status" value="1"/>
</dbReference>
<accession>A0A2P6NGF8</accession>
<comment type="similarity">
    <text evidence="1">Belongs to the CHFR family.</text>
</comment>